<reference evidence="4" key="1">
    <citation type="submission" date="2011-07" db="EMBL/GenBank/DDBJ databases">
        <authorList>
            <consortium name="Caenorhabditis brenneri Sequencing and Analysis Consortium"/>
            <person name="Wilson R.K."/>
        </authorList>
    </citation>
    <scope>NUCLEOTIDE SEQUENCE [LARGE SCALE GENOMIC DNA]</scope>
    <source>
        <strain evidence="4">PB2801</strain>
    </source>
</reference>
<protein>
    <recommendedName>
        <fullName evidence="2">Myb-like domain-containing protein</fullName>
    </recommendedName>
</protein>
<accession>G0P5L1</accession>
<keyword evidence="4" id="KW-1185">Reference proteome</keyword>
<dbReference type="InParanoid" id="G0P5L1"/>
<dbReference type="GO" id="GO:0005634">
    <property type="term" value="C:nucleus"/>
    <property type="evidence" value="ECO:0007669"/>
    <property type="project" value="UniProtKB-SubCell"/>
</dbReference>
<dbReference type="EMBL" id="GL380084">
    <property type="protein sequence ID" value="EGT45494.1"/>
    <property type="molecule type" value="Genomic_DNA"/>
</dbReference>
<comment type="subcellular location">
    <subcellularLocation>
        <location evidence="1">Nucleus</location>
    </subcellularLocation>
</comment>
<proteinExistence type="predicted"/>
<dbReference type="AlphaFoldDB" id="G0P5L1"/>
<sequence>MEVVPKKPGVKISSIEDNLRKEKESLMTVKAKKGNNQNVKKNKRNNPNFSEAEDLVLYSFVFRLIQKGIPKSQLKLNTARTWNKVHKYATINRDGDSMRQRWNKYLKKLDRIVQIDDFPPEMEQVLRETFGN</sequence>
<dbReference type="PROSITE" id="PS50090">
    <property type="entry name" value="MYB_LIKE"/>
    <property type="match status" value="1"/>
</dbReference>
<dbReference type="Proteomes" id="UP000008068">
    <property type="component" value="Unassembled WGS sequence"/>
</dbReference>
<dbReference type="SUPFAM" id="SSF46689">
    <property type="entry name" value="Homeodomain-like"/>
    <property type="match status" value="1"/>
</dbReference>
<gene>
    <name evidence="3" type="ORF">CAEBREN_22517</name>
</gene>
<dbReference type="Gene3D" id="1.10.10.60">
    <property type="entry name" value="Homeodomain-like"/>
    <property type="match status" value="1"/>
</dbReference>
<evidence type="ECO:0000313" key="3">
    <source>
        <dbReference type="EMBL" id="EGT45494.1"/>
    </source>
</evidence>
<evidence type="ECO:0000256" key="1">
    <source>
        <dbReference type="ARBA" id="ARBA00004123"/>
    </source>
</evidence>
<name>G0P5L1_CAEBE</name>
<evidence type="ECO:0000259" key="2">
    <source>
        <dbReference type="PROSITE" id="PS50090"/>
    </source>
</evidence>
<evidence type="ECO:0000313" key="4">
    <source>
        <dbReference type="Proteomes" id="UP000008068"/>
    </source>
</evidence>
<feature type="domain" description="Myb-like" evidence="2">
    <location>
        <begin position="41"/>
        <end position="106"/>
    </location>
</feature>
<organism evidence="4">
    <name type="scientific">Caenorhabditis brenneri</name>
    <name type="common">Nematode worm</name>
    <dbReference type="NCBI Taxonomy" id="135651"/>
    <lineage>
        <taxon>Eukaryota</taxon>
        <taxon>Metazoa</taxon>
        <taxon>Ecdysozoa</taxon>
        <taxon>Nematoda</taxon>
        <taxon>Chromadorea</taxon>
        <taxon>Rhabditida</taxon>
        <taxon>Rhabditina</taxon>
        <taxon>Rhabditomorpha</taxon>
        <taxon>Rhabditoidea</taxon>
        <taxon>Rhabditidae</taxon>
        <taxon>Peloderinae</taxon>
        <taxon>Caenorhabditis</taxon>
    </lineage>
</organism>
<dbReference type="InterPro" id="IPR001005">
    <property type="entry name" value="SANT/Myb"/>
</dbReference>
<dbReference type="InterPro" id="IPR009057">
    <property type="entry name" value="Homeodomain-like_sf"/>
</dbReference>
<dbReference type="HOGENOM" id="CLU_1918904_0_0_1"/>